<keyword evidence="9" id="KW-0456">Lyase</keyword>
<dbReference type="Gene3D" id="3.40.50.1100">
    <property type="match status" value="2"/>
</dbReference>
<evidence type="ECO:0000313" key="15">
    <source>
        <dbReference type="EMBL" id="SDK10827.1"/>
    </source>
</evidence>
<dbReference type="PANTHER" id="PTHR42690">
    <property type="entry name" value="THREONINE SYNTHASE FAMILY MEMBER"/>
    <property type="match status" value="1"/>
</dbReference>
<dbReference type="STRING" id="571298.SAMN04488026_103129"/>
<keyword evidence="6" id="KW-0028">Amino-acid biosynthesis</keyword>
<gene>
    <name evidence="15" type="ORF">SAMN04488026_103129</name>
</gene>
<feature type="modified residue" description="N6-(pyridoxal phosphate)lysine" evidence="12">
    <location>
        <position position="112"/>
    </location>
</feature>
<keyword evidence="7" id="KW-0791">Threonine biosynthesis</keyword>
<evidence type="ECO:0000256" key="10">
    <source>
        <dbReference type="ARBA" id="ARBA00049144"/>
    </source>
</evidence>
<dbReference type="AlphaFoldDB" id="A0A1G8Z763"/>
<sequence>MKYISTRGQAPILSFEEAMLTGLARDGGLYVPQDIPQFSAADIAALAGLPYEEVAFRVMWPFVGESFTEEEFREIIAKAYASFGHAARAPMVQLGANHFLLELFHGPTLAFKDFAMQLIGQLFQVALQRRGEKVTIVGATSGDTGSAAIEAFRGLDAVDVFILFPHGRVSEVQRRQMTTPSEANVHALALDGDFDDCQARLKDMFNHFEFRDEVSLAGVNSINWARVLAQIVYYFFAATALGAPHRPVSFTVPTGNFGDIFAGFIARRMGLPIEQLVIATNQNDILHRAMTSGGYVTSGVAPSISPSMDIQVSSNFERALFYAYGRDGNAVAQLMDELKGQGGFTISQGALQSLRETFASGRASEEETLTTIARLCAETGEILCPHSAVGVKVAEEHLDATPMITLATAHPAKFPDAVEAATGQRPPLPNRMADLYERSERVTRVANDLAALEALIKERRAS</sequence>
<dbReference type="InterPro" id="IPR036052">
    <property type="entry name" value="TrpB-like_PALP_sf"/>
</dbReference>
<evidence type="ECO:0000256" key="11">
    <source>
        <dbReference type="NCBIfam" id="TIGR00260"/>
    </source>
</evidence>
<dbReference type="Pfam" id="PF14821">
    <property type="entry name" value="Thr_synth_N"/>
    <property type="match status" value="1"/>
</dbReference>
<evidence type="ECO:0000256" key="7">
    <source>
        <dbReference type="ARBA" id="ARBA00022697"/>
    </source>
</evidence>
<feature type="domain" description="Threonine synthase N-terminal" evidence="14">
    <location>
        <begin position="2"/>
        <end position="80"/>
    </location>
</feature>
<comment type="pathway">
    <text evidence="2">Amino-acid biosynthesis; L-threonine biosynthesis; L-threonine from L-aspartate: step 5/5.</text>
</comment>
<dbReference type="Proteomes" id="UP000199382">
    <property type="component" value="Unassembled WGS sequence"/>
</dbReference>
<dbReference type="RefSeq" id="WP_093157698.1">
    <property type="nucleotide sequence ID" value="NZ_FNEK01000031.1"/>
</dbReference>
<accession>A0A1G8Z763</accession>
<dbReference type="InterPro" id="IPR000634">
    <property type="entry name" value="Ser/Thr_deHydtase_PyrdxlP-BS"/>
</dbReference>
<evidence type="ECO:0000256" key="4">
    <source>
        <dbReference type="ARBA" id="ARBA00013028"/>
    </source>
</evidence>
<keyword evidence="8 12" id="KW-0663">Pyridoxal phosphate</keyword>
<evidence type="ECO:0000256" key="5">
    <source>
        <dbReference type="ARBA" id="ARBA00018679"/>
    </source>
</evidence>
<dbReference type="InterPro" id="IPR037158">
    <property type="entry name" value="Thr_synth_N_sf"/>
</dbReference>
<dbReference type="Pfam" id="PF24857">
    <property type="entry name" value="THR4_C"/>
    <property type="match status" value="1"/>
</dbReference>
<evidence type="ECO:0000256" key="12">
    <source>
        <dbReference type="PIRSR" id="PIRSR604450-51"/>
    </source>
</evidence>
<dbReference type="Pfam" id="PF00291">
    <property type="entry name" value="PALP"/>
    <property type="match status" value="1"/>
</dbReference>
<dbReference type="InterPro" id="IPR051166">
    <property type="entry name" value="Threonine_Synthase"/>
</dbReference>
<evidence type="ECO:0000256" key="8">
    <source>
        <dbReference type="ARBA" id="ARBA00022898"/>
    </source>
</evidence>
<reference evidence="15 16" key="1">
    <citation type="submission" date="2016-10" db="EMBL/GenBank/DDBJ databases">
        <authorList>
            <person name="de Groot N.N."/>
        </authorList>
    </citation>
    <scope>NUCLEOTIDE SEQUENCE [LARGE SCALE GENOMIC DNA]</scope>
    <source>
        <strain evidence="15 16">DSM 25294</strain>
    </source>
</reference>
<evidence type="ECO:0000256" key="2">
    <source>
        <dbReference type="ARBA" id="ARBA00004979"/>
    </source>
</evidence>
<organism evidence="15 16">
    <name type="scientific">Aliiruegeria lutimaris</name>
    <dbReference type="NCBI Taxonomy" id="571298"/>
    <lineage>
        <taxon>Bacteria</taxon>
        <taxon>Pseudomonadati</taxon>
        <taxon>Pseudomonadota</taxon>
        <taxon>Alphaproteobacteria</taxon>
        <taxon>Rhodobacterales</taxon>
        <taxon>Roseobacteraceae</taxon>
        <taxon>Aliiruegeria</taxon>
    </lineage>
</organism>
<comment type="similarity">
    <text evidence="3">Belongs to the threonine synthase family.</text>
</comment>
<keyword evidence="16" id="KW-1185">Reference proteome</keyword>
<dbReference type="InterPro" id="IPR001926">
    <property type="entry name" value="TrpB-like_PALP"/>
</dbReference>
<dbReference type="SUPFAM" id="SSF53686">
    <property type="entry name" value="Tryptophan synthase beta subunit-like PLP-dependent enzymes"/>
    <property type="match status" value="1"/>
</dbReference>
<dbReference type="GO" id="GO:0030170">
    <property type="term" value="F:pyridoxal phosphate binding"/>
    <property type="evidence" value="ECO:0007669"/>
    <property type="project" value="InterPro"/>
</dbReference>
<evidence type="ECO:0000256" key="3">
    <source>
        <dbReference type="ARBA" id="ARBA00005517"/>
    </source>
</evidence>
<evidence type="ECO:0000256" key="9">
    <source>
        <dbReference type="ARBA" id="ARBA00023239"/>
    </source>
</evidence>
<dbReference type="GO" id="GO:0004795">
    <property type="term" value="F:threonine synthase activity"/>
    <property type="evidence" value="ECO:0007669"/>
    <property type="project" value="UniProtKB-UniRule"/>
</dbReference>
<evidence type="ECO:0000256" key="6">
    <source>
        <dbReference type="ARBA" id="ARBA00022605"/>
    </source>
</evidence>
<dbReference type="Gene3D" id="3.90.1380.10">
    <property type="entry name" value="Threonine synthase, N-terminal domain"/>
    <property type="match status" value="1"/>
</dbReference>
<dbReference type="NCBIfam" id="TIGR00260">
    <property type="entry name" value="thrC"/>
    <property type="match status" value="1"/>
</dbReference>
<dbReference type="PANTHER" id="PTHR42690:SF1">
    <property type="entry name" value="THREONINE SYNTHASE-LIKE 2"/>
    <property type="match status" value="1"/>
</dbReference>
<protein>
    <recommendedName>
        <fullName evidence="5 11">Threonine synthase</fullName>
        <ecNumber evidence="4 11">4.2.3.1</ecNumber>
    </recommendedName>
</protein>
<proteinExistence type="inferred from homology"/>
<evidence type="ECO:0000259" key="13">
    <source>
        <dbReference type="Pfam" id="PF00291"/>
    </source>
</evidence>
<dbReference type="GO" id="GO:0009088">
    <property type="term" value="P:threonine biosynthetic process"/>
    <property type="evidence" value="ECO:0007669"/>
    <property type="project" value="UniProtKB-UniRule"/>
</dbReference>
<comment type="cofactor">
    <cofactor evidence="1 12">
        <name>pyridoxal 5'-phosphate</name>
        <dbReference type="ChEBI" id="CHEBI:597326"/>
    </cofactor>
</comment>
<dbReference type="EMBL" id="FNEK01000031">
    <property type="protein sequence ID" value="SDK10827.1"/>
    <property type="molecule type" value="Genomic_DNA"/>
</dbReference>
<evidence type="ECO:0000259" key="14">
    <source>
        <dbReference type="Pfam" id="PF14821"/>
    </source>
</evidence>
<feature type="domain" description="Tryptophan synthase beta chain-like PALP" evidence="13">
    <location>
        <begin position="94"/>
        <end position="328"/>
    </location>
</feature>
<evidence type="ECO:0000313" key="16">
    <source>
        <dbReference type="Proteomes" id="UP000199382"/>
    </source>
</evidence>
<dbReference type="EC" id="4.2.3.1" evidence="4 11"/>
<dbReference type="InterPro" id="IPR004450">
    <property type="entry name" value="Thr_synthase-like"/>
</dbReference>
<comment type="catalytic activity">
    <reaction evidence="10">
        <text>O-phospho-L-homoserine + H2O = L-threonine + phosphate</text>
        <dbReference type="Rhea" id="RHEA:10840"/>
        <dbReference type="ChEBI" id="CHEBI:15377"/>
        <dbReference type="ChEBI" id="CHEBI:43474"/>
        <dbReference type="ChEBI" id="CHEBI:57590"/>
        <dbReference type="ChEBI" id="CHEBI:57926"/>
        <dbReference type="EC" id="4.2.3.1"/>
    </reaction>
</comment>
<dbReference type="CDD" id="cd01560">
    <property type="entry name" value="Thr-synth_2"/>
    <property type="match status" value="1"/>
</dbReference>
<dbReference type="InterPro" id="IPR029144">
    <property type="entry name" value="Thr_synth_N"/>
</dbReference>
<dbReference type="FunFam" id="3.90.1380.10:FF:000002">
    <property type="entry name" value="Threonine synthase"/>
    <property type="match status" value="1"/>
</dbReference>
<dbReference type="UniPathway" id="UPA00050">
    <property type="reaction ID" value="UER00065"/>
</dbReference>
<evidence type="ECO:0000256" key="1">
    <source>
        <dbReference type="ARBA" id="ARBA00001933"/>
    </source>
</evidence>
<name>A0A1G8Z763_9RHOB</name>
<dbReference type="PROSITE" id="PS00165">
    <property type="entry name" value="DEHYDRATASE_SER_THR"/>
    <property type="match status" value="1"/>
</dbReference>
<dbReference type="OrthoDB" id="9763107at2"/>